<dbReference type="Proteomes" id="UP000029981">
    <property type="component" value="Chromosome 3"/>
</dbReference>
<feature type="repeat" description="PPR" evidence="1">
    <location>
        <begin position="61"/>
        <end position="95"/>
    </location>
</feature>
<dbReference type="PROSITE" id="PS51375">
    <property type="entry name" value="PPR"/>
    <property type="match status" value="1"/>
</dbReference>
<reference evidence="2 3" key="3">
    <citation type="journal article" date="2010" name="BMC Genomics">
        <title>Transcriptome sequencing and comparative analysis of cucumber flowers with different sex types.</title>
        <authorList>
            <person name="Guo S."/>
            <person name="Zheng Y."/>
            <person name="Joung J.G."/>
            <person name="Liu S."/>
            <person name="Zhang Z."/>
            <person name="Crasta O.R."/>
            <person name="Sobral B.W."/>
            <person name="Xu Y."/>
            <person name="Huang S."/>
            <person name="Fei Z."/>
        </authorList>
    </citation>
    <scope>NUCLEOTIDE SEQUENCE [LARGE SCALE GENOMIC DNA]</scope>
    <source>
        <strain evidence="3">cv. 9930</strain>
    </source>
</reference>
<evidence type="ECO:0000313" key="3">
    <source>
        <dbReference type="Proteomes" id="UP000029981"/>
    </source>
</evidence>
<dbReference type="AlphaFoldDB" id="A0A0A0LBY6"/>
<name>A0A0A0LBY6_CUCSA</name>
<gene>
    <name evidence="2" type="ORF">Csa_3G645920</name>
</gene>
<reference evidence="2 3" key="4">
    <citation type="journal article" date="2011" name="BMC Genomics">
        <title>RNA-Seq improves annotation of protein-coding genes in the cucumber genome.</title>
        <authorList>
            <person name="Li Z."/>
            <person name="Zhang Z."/>
            <person name="Yan P."/>
            <person name="Huang S."/>
            <person name="Fei Z."/>
            <person name="Lin K."/>
        </authorList>
    </citation>
    <scope>NUCLEOTIDE SEQUENCE [LARGE SCALE GENOMIC DNA]</scope>
    <source>
        <strain evidence="3">cv. 9930</strain>
    </source>
</reference>
<evidence type="ECO:0000313" key="2">
    <source>
        <dbReference type="EMBL" id="KGN58454.1"/>
    </source>
</evidence>
<sequence>MLPHKQFLWRFFPFSTPLMFHMLPFSSRQSIESFATLGSVSLSSSQVLPAYSSNFLLESVDYVKLNNLLNVYCKCGDTRSAGKLFDTMSKSNIVTQLGGDSYWGAICETENSYFFHFSRNSIDLCTSKVLQTYPTINQNFWKEPLTIRIRSVTIAPSVSLIFRLPSSPSHF</sequence>
<reference evidence="2 3" key="1">
    <citation type="journal article" date="2009" name="Nat. Genet.">
        <title>The genome of the cucumber, Cucumis sativus L.</title>
        <authorList>
            <person name="Huang S."/>
            <person name="Li R."/>
            <person name="Zhang Z."/>
            <person name="Li L."/>
            <person name="Gu X."/>
            <person name="Fan W."/>
            <person name="Lucas W.J."/>
            <person name="Wang X."/>
            <person name="Xie B."/>
            <person name="Ni P."/>
            <person name="Ren Y."/>
            <person name="Zhu H."/>
            <person name="Li J."/>
            <person name="Lin K."/>
            <person name="Jin W."/>
            <person name="Fei Z."/>
            <person name="Li G."/>
            <person name="Staub J."/>
            <person name="Kilian A."/>
            <person name="van der Vossen E.A."/>
            <person name="Wu Y."/>
            <person name="Guo J."/>
            <person name="He J."/>
            <person name="Jia Z."/>
            <person name="Ren Y."/>
            <person name="Tian G."/>
            <person name="Lu Y."/>
            <person name="Ruan J."/>
            <person name="Qian W."/>
            <person name="Wang M."/>
            <person name="Huang Q."/>
            <person name="Li B."/>
            <person name="Xuan Z."/>
            <person name="Cao J."/>
            <person name="Asan"/>
            <person name="Wu Z."/>
            <person name="Zhang J."/>
            <person name="Cai Q."/>
            <person name="Bai Y."/>
            <person name="Zhao B."/>
            <person name="Han Y."/>
            <person name="Li Y."/>
            <person name="Li X."/>
            <person name="Wang S."/>
            <person name="Shi Q."/>
            <person name="Liu S."/>
            <person name="Cho W.K."/>
            <person name="Kim J.Y."/>
            <person name="Xu Y."/>
            <person name="Heller-Uszynska K."/>
            <person name="Miao H."/>
            <person name="Cheng Z."/>
            <person name="Zhang S."/>
            <person name="Wu J."/>
            <person name="Yang Y."/>
            <person name="Kang H."/>
            <person name="Li M."/>
            <person name="Liang H."/>
            <person name="Ren X."/>
            <person name="Shi Z."/>
            <person name="Wen M."/>
            <person name="Jian M."/>
            <person name="Yang H."/>
            <person name="Zhang G."/>
            <person name="Yang Z."/>
            <person name="Chen R."/>
            <person name="Liu S."/>
            <person name="Li J."/>
            <person name="Ma L."/>
            <person name="Liu H."/>
            <person name="Zhou Y."/>
            <person name="Zhao J."/>
            <person name="Fang X."/>
            <person name="Li G."/>
            <person name="Fang L."/>
            <person name="Li Y."/>
            <person name="Liu D."/>
            <person name="Zheng H."/>
            <person name="Zhang Y."/>
            <person name="Qin N."/>
            <person name="Li Z."/>
            <person name="Yang G."/>
            <person name="Yang S."/>
            <person name="Bolund L."/>
            <person name="Kristiansen K."/>
            <person name="Zheng H."/>
            <person name="Li S."/>
            <person name="Zhang X."/>
            <person name="Yang H."/>
            <person name="Wang J."/>
            <person name="Sun R."/>
            <person name="Zhang B."/>
            <person name="Jiang S."/>
            <person name="Wang J."/>
            <person name="Du Y."/>
            <person name="Li S."/>
        </authorList>
    </citation>
    <scope>NUCLEOTIDE SEQUENCE [LARGE SCALE GENOMIC DNA]</scope>
    <source>
        <strain evidence="3">cv. 9930</strain>
    </source>
</reference>
<proteinExistence type="predicted"/>
<evidence type="ECO:0000256" key="1">
    <source>
        <dbReference type="PROSITE-ProRule" id="PRU00708"/>
    </source>
</evidence>
<protein>
    <recommendedName>
        <fullName evidence="4">Pentatricopeptide repeat-containing protein</fullName>
    </recommendedName>
</protein>
<reference evidence="2 3" key="2">
    <citation type="journal article" date="2009" name="PLoS ONE">
        <title>An integrated genetic and cytogenetic map of the cucumber genome.</title>
        <authorList>
            <person name="Ren Y."/>
            <person name="Zhang Z."/>
            <person name="Liu J."/>
            <person name="Staub J.E."/>
            <person name="Han Y."/>
            <person name="Cheng Z."/>
            <person name="Li X."/>
            <person name="Lu J."/>
            <person name="Miao H."/>
            <person name="Kang H."/>
            <person name="Xie B."/>
            <person name="Gu X."/>
            <person name="Wang X."/>
            <person name="Du Y."/>
            <person name="Jin W."/>
            <person name="Huang S."/>
        </authorList>
    </citation>
    <scope>NUCLEOTIDE SEQUENCE [LARGE SCALE GENOMIC DNA]</scope>
    <source>
        <strain evidence="3">cv. 9930</strain>
    </source>
</reference>
<dbReference type="InterPro" id="IPR002885">
    <property type="entry name" value="PPR_rpt"/>
</dbReference>
<accession>A0A0A0LBY6</accession>
<dbReference type="EMBL" id="CM002924">
    <property type="protein sequence ID" value="KGN58454.1"/>
    <property type="molecule type" value="Genomic_DNA"/>
</dbReference>
<keyword evidence="3" id="KW-1185">Reference proteome</keyword>
<organism evidence="2 3">
    <name type="scientific">Cucumis sativus</name>
    <name type="common">Cucumber</name>
    <dbReference type="NCBI Taxonomy" id="3659"/>
    <lineage>
        <taxon>Eukaryota</taxon>
        <taxon>Viridiplantae</taxon>
        <taxon>Streptophyta</taxon>
        <taxon>Embryophyta</taxon>
        <taxon>Tracheophyta</taxon>
        <taxon>Spermatophyta</taxon>
        <taxon>Magnoliopsida</taxon>
        <taxon>eudicotyledons</taxon>
        <taxon>Gunneridae</taxon>
        <taxon>Pentapetalae</taxon>
        <taxon>rosids</taxon>
        <taxon>fabids</taxon>
        <taxon>Cucurbitales</taxon>
        <taxon>Cucurbitaceae</taxon>
        <taxon>Benincaseae</taxon>
        <taxon>Cucumis</taxon>
    </lineage>
</organism>
<dbReference type="Gramene" id="KGN58454">
    <property type="protein sequence ID" value="KGN58454"/>
    <property type="gene ID" value="Csa_3G645920"/>
</dbReference>
<evidence type="ECO:0008006" key="4">
    <source>
        <dbReference type="Google" id="ProtNLM"/>
    </source>
</evidence>